<accession>A0AAN9EHV9</accession>
<evidence type="ECO:0000313" key="3">
    <source>
        <dbReference type="Proteomes" id="UP001372338"/>
    </source>
</evidence>
<keyword evidence="3" id="KW-1185">Reference proteome</keyword>
<dbReference type="Proteomes" id="UP001372338">
    <property type="component" value="Unassembled WGS sequence"/>
</dbReference>
<gene>
    <name evidence="2" type="ORF">RIF29_29999</name>
</gene>
<name>A0AAN9EHV9_CROPI</name>
<evidence type="ECO:0000256" key="1">
    <source>
        <dbReference type="SAM" id="MobiDB-lite"/>
    </source>
</evidence>
<dbReference type="AlphaFoldDB" id="A0AAN9EHV9"/>
<proteinExistence type="predicted"/>
<dbReference type="EMBL" id="JAYWIO010000006">
    <property type="protein sequence ID" value="KAK7256546.1"/>
    <property type="molecule type" value="Genomic_DNA"/>
</dbReference>
<comment type="caution">
    <text evidence="2">The sequence shown here is derived from an EMBL/GenBank/DDBJ whole genome shotgun (WGS) entry which is preliminary data.</text>
</comment>
<feature type="region of interest" description="Disordered" evidence="1">
    <location>
        <begin position="140"/>
        <end position="177"/>
    </location>
</feature>
<organism evidence="2 3">
    <name type="scientific">Crotalaria pallida</name>
    <name type="common">Smooth rattlebox</name>
    <name type="synonym">Crotalaria striata</name>
    <dbReference type="NCBI Taxonomy" id="3830"/>
    <lineage>
        <taxon>Eukaryota</taxon>
        <taxon>Viridiplantae</taxon>
        <taxon>Streptophyta</taxon>
        <taxon>Embryophyta</taxon>
        <taxon>Tracheophyta</taxon>
        <taxon>Spermatophyta</taxon>
        <taxon>Magnoliopsida</taxon>
        <taxon>eudicotyledons</taxon>
        <taxon>Gunneridae</taxon>
        <taxon>Pentapetalae</taxon>
        <taxon>rosids</taxon>
        <taxon>fabids</taxon>
        <taxon>Fabales</taxon>
        <taxon>Fabaceae</taxon>
        <taxon>Papilionoideae</taxon>
        <taxon>50 kb inversion clade</taxon>
        <taxon>genistoids sensu lato</taxon>
        <taxon>core genistoids</taxon>
        <taxon>Crotalarieae</taxon>
        <taxon>Crotalaria</taxon>
    </lineage>
</organism>
<evidence type="ECO:0000313" key="2">
    <source>
        <dbReference type="EMBL" id="KAK7256546.1"/>
    </source>
</evidence>
<feature type="region of interest" description="Disordered" evidence="1">
    <location>
        <begin position="15"/>
        <end position="43"/>
    </location>
</feature>
<protein>
    <submittedName>
        <fullName evidence="2">Uncharacterized protein</fullName>
    </submittedName>
</protein>
<reference evidence="2 3" key="1">
    <citation type="submission" date="2024-01" db="EMBL/GenBank/DDBJ databases">
        <title>The genomes of 5 underutilized Papilionoideae crops provide insights into root nodulation and disease resistanc.</title>
        <authorList>
            <person name="Yuan L."/>
        </authorList>
    </citation>
    <scope>NUCLEOTIDE SEQUENCE [LARGE SCALE GENOMIC DNA]</scope>
    <source>
        <strain evidence="2">ZHUSHIDOU_FW_LH</strain>
        <tissue evidence="2">Leaf</tissue>
    </source>
</reference>
<feature type="compositionally biased region" description="Basic and acidic residues" evidence="1">
    <location>
        <begin position="15"/>
        <end position="37"/>
    </location>
</feature>
<sequence>MEEGTEFAEMIVEKEESPRIMDKDLTEAGKESVDTKGKSNPFGPWMLVKSSLRKRKRFVNKQNGFTVAGVMKGGSQRVISNGRFDALNQEEEEVTEVTRNLNSGLNVHGHTDVVLEENNEKTSQLVSLNQQAQKEVRVRNAKGGKNPQVSRGRQEWAQPNEKNNKHATKQKLESSHHLHQNVLSTKKEWSELTNKLQGI</sequence>